<accession>A0AAD5QI63</accession>
<dbReference type="PROSITE" id="PS00028">
    <property type="entry name" value="ZINC_FINGER_C2H2_1"/>
    <property type="match status" value="1"/>
</dbReference>
<dbReference type="Proteomes" id="UP001196413">
    <property type="component" value="Unassembled WGS sequence"/>
</dbReference>
<evidence type="ECO:0000259" key="3">
    <source>
        <dbReference type="PROSITE" id="PS50157"/>
    </source>
</evidence>
<keyword evidence="5" id="KW-1185">Reference proteome</keyword>
<dbReference type="InterPro" id="IPR013087">
    <property type="entry name" value="Znf_C2H2_type"/>
</dbReference>
<dbReference type="EMBL" id="JAHQIW010001549">
    <property type="protein sequence ID" value="KAJ1352828.1"/>
    <property type="molecule type" value="Genomic_DNA"/>
</dbReference>
<gene>
    <name evidence="4" type="ORF">KIN20_009246</name>
</gene>
<feature type="compositionally biased region" description="Basic residues" evidence="2">
    <location>
        <begin position="1"/>
        <end position="11"/>
    </location>
</feature>
<evidence type="ECO:0000313" key="5">
    <source>
        <dbReference type="Proteomes" id="UP001196413"/>
    </source>
</evidence>
<dbReference type="SMART" id="SM00355">
    <property type="entry name" value="ZnF_C2H2"/>
    <property type="match status" value="2"/>
</dbReference>
<organism evidence="4 5">
    <name type="scientific">Parelaphostrongylus tenuis</name>
    <name type="common">Meningeal worm</name>
    <dbReference type="NCBI Taxonomy" id="148309"/>
    <lineage>
        <taxon>Eukaryota</taxon>
        <taxon>Metazoa</taxon>
        <taxon>Ecdysozoa</taxon>
        <taxon>Nematoda</taxon>
        <taxon>Chromadorea</taxon>
        <taxon>Rhabditida</taxon>
        <taxon>Rhabditina</taxon>
        <taxon>Rhabditomorpha</taxon>
        <taxon>Strongyloidea</taxon>
        <taxon>Metastrongylidae</taxon>
        <taxon>Parelaphostrongylus</taxon>
    </lineage>
</organism>
<feature type="region of interest" description="Disordered" evidence="2">
    <location>
        <begin position="1"/>
        <end position="23"/>
    </location>
</feature>
<dbReference type="AlphaFoldDB" id="A0AAD5QI63"/>
<evidence type="ECO:0000256" key="1">
    <source>
        <dbReference type="PROSITE-ProRule" id="PRU00042"/>
    </source>
</evidence>
<dbReference type="SUPFAM" id="SSF57667">
    <property type="entry name" value="beta-beta-alpha zinc fingers"/>
    <property type="match status" value="1"/>
</dbReference>
<reference evidence="4" key="1">
    <citation type="submission" date="2021-06" db="EMBL/GenBank/DDBJ databases">
        <title>Parelaphostrongylus tenuis whole genome reference sequence.</title>
        <authorList>
            <person name="Garwood T.J."/>
            <person name="Larsen P.A."/>
            <person name="Fountain-Jones N.M."/>
            <person name="Garbe J.R."/>
            <person name="Macchietto M.G."/>
            <person name="Kania S.A."/>
            <person name="Gerhold R.W."/>
            <person name="Richards J.E."/>
            <person name="Wolf T.M."/>
        </authorList>
    </citation>
    <scope>NUCLEOTIDE SEQUENCE</scope>
    <source>
        <strain evidence="4">MNPRO001-30</strain>
        <tissue evidence="4">Meninges</tissue>
    </source>
</reference>
<dbReference type="PROSITE" id="PS50157">
    <property type="entry name" value="ZINC_FINGER_C2H2_2"/>
    <property type="match status" value="1"/>
</dbReference>
<keyword evidence="1" id="KW-0862">Zinc</keyword>
<keyword evidence="1" id="KW-0479">Metal-binding</keyword>
<protein>
    <recommendedName>
        <fullName evidence="3">C2H2-type domain-containing protein</fullName>
    </recommendedName>
</protein>
<dbReference type="GO" id="GO:0008270">
    <property type="term" value="F:zinc ion binding"/>
    <property type="evidence" value="ECO:0007669"/>
    <property type="project" value="UniProtKB-KW"/>
</dbReference>
<sequence length="283" mass="32261">MGRRKQARPTRRSPEYYEEVVDHEPSAKLLREEQFSPEHPSLVPSRQTTKEPSILCHSREMSPSCSKDSVLLSDSCDAEASPIRKSMTNPLLMLEKSLKRFEPRKPQQATQQSRTQSTTTFANGLGALFQFVGKMHDDSTWNGQQRKDAEVDSILKCLQCSRTFQTMEMLVRHMQETQHFNNLPKTYSSLIQMDRQKVLNMKLQIKSDGMKLACIKCGEIPTNIDKHLKEVHDVKTSADWLKNIRVVSDEENLMSSLASSTQSPANSPHLIKLMSLINTVDKK</sequence>
<feature type="compositionally biased region" description="Basic and acidic residues" evidence="2">
    <location>
        <begin position="12"/>
        <end position="23"/>
    </location>
</feature>
<feature type="domain" description="C2H2-type" evidence="3">
    <location>
        <begin position="155"/>
        <end position="184"/>
    </location>
</feature>
<evidence type="ECO:0000313" key="4">
    <source>
        <dbReference type="EMBL" id="KAJ1352828.1"/>
    </source>
</evidence>
<evidence type="ECO:0000256" key="2">
    <source>
        <dbReference type="SAM" id="MobiDB-lite"/>
    </source>
</evidence>
<comment type="caution">
    <text evidence="4">The sequence shown here is derived from an EMBL/GenBank/DDBJ whole genome shotgun (WGS) entry which is preliminary data.</text>
</comment>
<dbReference type="InterPro" id="IPR036236">
    <property type="entry name" value="Znf_C2H2_sf"/>
</dbReference>
<keyword evidence="1" id="KW-0863">Zinc-finger</keyword>
<proteinExistence type="predicted"/>
<name>A0AAD5QI63_PARTN</name>